<dbReference type="AlphaFoldDB" id="A0A438EFR7"/>
<dbReference type="Proteomes" id="UP000288805">
    <property type="component" value="Unassembled WGS sequence"/>
</dbReference>
<dbReference type="PANTHER" id="PTHR21567:SF62">
    <property type="entry name" value="ARM REPEAT SUPERFAMILY PROTEIN"/>
    <property type="match status" value="1"/>
</dbReference>
<gene>
    <name evidence="3" type="ORF">CK203_067259</name>
</gene>
<reference evidence="3 4" key="1">
    <citation type="journal article" date="2018" name="PLoS Genet.">
        <title>Population sequencing reveals clonal diversity and ancestral inbreeding in the grapevine cultivar Chardonnay.</title>
        <authorList>
            <person name="Roach M.J."/>
            <person name="Johnson D.L."/>
            <person name="Bohlmann J."/>
            <person name="van Vuuren H.J."/>
            <person name="Jones S.J."/>
            <person name="Pretorius I.S."/>
            <person name="Schmidt S.A."/>
            <person name="Borneman A.R."/>
        </authorList>
    </citation>
    <scope>NUCLEOTIDE SEQUENCE [LARGE SCALE GENOMIC DNA]</scope>
    <source>
        <strain evidence="4">cv. Chardonnay</strain>
        <tissue evidence="3">Leaf</tissue>
    </source>
</reference>
<evidence type="ECO:0000256" key="1">
    <source>
        <dbReference type="SAM" id="MobiDB-lite"/>
    </source>
</evidence>
<feature type="domain" description="TOG" evidence="2">
    <location>
        <begin position="236"/>
        <end position="497"/>
    </location>
</feature>
<dbReference type="InterPro" id="IPR034085">
    <property type="entry name" value="TOG"/>
</dbReference>
<dbReference type="PANTHER" id="PTHR21567">
    <property type="entry name" value="CLASP"/>
    <property type="match status" value="1"/>
</dbReference>
<dbReference type="SMART" id="SM01349">
    <property type="entry name" value="TOG"/>
    <property type="match status" value="1"/>
</dbReference>
<evidence type="ECO:0000259" key="2">
    <source>
        <dbReference type="SMART" id="SM01349"/>
    </source>
</evidence>
<protein>
    <recommendedName>
        <fullName evidence="2">TOG domain-containing protein</fullName>
    </recommendedName>
</protein>
<evidence type="ECO:0000313" key="4">
    <source>
        <dbReference type="Proteomes" id="UP000288805"/>
    </source>
</evidence>
<feature type="compositionally biased region" description="Polar residues" evidence="1">
    <location>
        <begin position="204"/>
        <end position="215"/>
    </location>
</feature>
<dbReference type="EMBL" id="QGNW01001302">
    <property type="protein sequence ID" value="RVW46550.1"/>
    <property type="molecule type" value="Genomic_DNA"/>
</dbReference>
<feature type="region of interest" description="Disordered" evidence="1">
    <location>
        <begin position="170"/>
        <end position="217"/>
    </location>
</feature>
<evidence type="ECO:0000313" key="3">
    <source>
        <dbReference type="EMBL" id="RVW46550.1"/>
    </source>
</evidence>
<proteinExistence type="predicted"/>
<name>A0A438EFR7_VITVI</name>
<accession>A0A438EFR7</accession>
<dbReference type="InterPro" id="IPR011989">
    <property type="entry name" value="ARM-like"/>
</dbReference>
<comment type="caution">
    <text evidence="3">The sequence shown here is derived from an EMBL/GenBank/DDBJ whole genome shotgun (WGS) entry which is preliminary data.</text>
</comment>
<dbReference type="SUPFAM" id="SSF48371">
    <property type="entry name" value="ARM repeat"/>
    <property type="match status" value="1"/>
</dbReference>
<sequence>MIKHHFKISLSRVEQSVQNLGFKESNARAKNSGRKRQLVAVSKLSPLRGVFFHRSSRIYFIGLTPLRGVTCEHPVPAGQGQCSLGQDLAVVFLGRRRNGVEWLLLLGKWGKREGNRTLGCEVLGVGFGKMTCYGWLGSAINVSLKREKKTYKHCTTVMSGKALRDLNMLPGLERKNENSSKGSLTKPCVENSNENSEEWKRKNSSSLVSTPNNGDETIKPEVEIANTEVEYIESENLNDLDDVDMSLKTLLDGLDSKDWVLVCEALNNVRRLSIFHKEAMLNMLENVIPLIVKSLKNPRSAVCKTAIMTSADIFSAYSDHIIDSLDPLLVQLLLKSSQDKRFVCEAAERALIAMTTWISPITLLPKLQPYLKNKNPRIRAKASMCFCRSVPRLHVSNCVISGMCSDVVAIVPSEGVYASWGVEGVKAYGIDKLIQIAAAQLSDQLPESREAARTLLLELQNVYEKSHEHAPNTVSEQQEMGSWEHFCQSKLSPLSAQAVLRVTNIAREDLVLGS</sequence>
<organism evidence="3 4">
    <name type="scientific">Vitis vinifera</name>
    <name type="common">Grape</name>
    <dbReference type="NCBI Taxonomy" id="29760"/>
    <lineage>
        <taxon>Eukaryota</taxon>
        <taxon>Viridiplantae</taxon>
        <taxon>Streptophyta</taxon>
        <taxon>Embryophyta</taxon>
        <taxon>Tracheophyta</taxon>
        <taxon>Spermatophyta</taxon>
        <taxon>Magnoliopsida</taxon>
        <taxon>eudicotyledons</taxon>
        <taxon>Gunneridae</taxon>
        <taxon>Pentapetalae</taxon>
        <taxon>rosids</taxon>
        <taxon>Vitales</taxon>
        <taxon>Vitaceae</taxon>
        <taxon>Viteae</taxon>
        <taxon>Vitis</taxon>
    </lineage>
</organism>
<dbReference type="InterPro" id="IPR016024">
    <property type="entry name" value="ARM-type_fold"/>
</dbReference>
<dbReference type="Gene3D" id="1.25.10.10">
    <property type="entry name" value="Leucine-rich Repeat Variant"/>
    <property type="match status" value="1"/>
</dbReference>